<evidence type="ECO:0000313" key="3">
    <source>
        <dbReference type="Proteomes" id="UP001321421"/>
    </source>
</evidence>
<sequence length="264" mass="27467">MTAAARLVAAGVAALAGFGVTAVFAVLLAASVVAVGWGWWLTRRELASTPSSAPGLVAVLLRSNGTLAAFIALTNVDVLLARNFLTEHDSGGYALAATFARGMCWVTQFLALLVVPRMQRTDAARSLLVACGLVVALGMSVLALVSVSPRLWIEVAGGSSYVEFAPLVLWCVALGTAWSLAQVWLFAEMGGSSTAMGLLTWAVLAGECVAVAVWWHDSPEQILGVALVGALVIAATGLVRALLSHREVRLDERSVVAATDGPRT</sequence>
<gene>
    <name evidence="2" type="ORF">GCM10025872_18640</name>
</gene>
<feature type="transmembrane region" description="Helical" evidence="1">
    <location>
        <begin position="12"/>
        <end position="41"/>
    </location>
</feature>
<keyword evidence="1" id="KW-1133">Transmembrane helix</keyword>
<evidence type="ECO:0000313" key="2">
    <source>
        <dbReference type="EMBL" id="BDZ58207.1"/>
    </source>
</evidence>
<organism evidence="2 3">
    <name type="scientific">Barrientosiimonas endolithica</name>
    <dbReference type="NCBI Taxonomy" id="1535208"/>
    <lineage>
        <taxon>Bacteria</taxon>
        <taxon>Bacillati</taxon>
        <taxon>Actinomycetota</taxon>
        <taxon>Actinomycetes</taxon>
        <taxon>Micrococcales</taxon>
        <taxon>Dermacoccaceae</taxon>
        <taxon>Barrientosiimonas</taxon>
    </lineage>
</organism>
<feature type="transmembrane region" description="Helical" evidence="1">
    <location>
        <begin position="198"/>
        <end position="216"/>
    </location>
</feature>
<dbReference type="Proteomes" id="UP001321421">
    <property type="component" value="Chromosome"/>
</dbReference>
<dbReference type="RefSeq" id="WP_289232928.1">
    <property type="nucleotide sequence ID" value="NZ_AP027735.1"/>
</dbReference>
<keyword evidence="1" id="KW-0812">Transmembrane</keyword>
<feature type="transmembrane region" description="Helical" evidence="1">
    <location>
        <begin position="167"/>
        <end position="186"/>
    </location>
</feature>
<feature type="transmembrane region" description="Helical" evidence="1">
    <location>
        <begin position="222"/>
        <end position="243"/>
    </location>
</feature>
<evidence type="ECO:0000256" key="1">
    <source>
        <dbReference type="SAM" id="Phobius"/>
    </source>
</evidence>
<dbReference type="EMBL" id="AP027735">
    <property type="protein sequence ID" value="BDZ58207.1"/>
    <property type="molecule type" value="Genomic_DNA"/>
</dbReference>
<protein>
    <submittedName>
        <fullName evidence="2">Uncharacterized protein</fullName>
    </submittedName>
</protein>
<feature type="transmembrane region" description="Helical" evidence="1">
    <location>
        <begin position="127"/>
        <end position="147"/>
    </location>
</feature>
<keyword evidence="3" id="KW-1185">Reference proteome</keyword>
<reference evidence="3" key="1">
    <citation type="journal article" date="2019" name="Int. J. Syst. Evol. Microbiol.">
        <title>The Global Catalogue of Microorganisms (GCM) 10K type strain sequencing project: providing services to taxonomists for standard genome sequencing and annotation.</title>
        <authorList>
            <consortium name="The Broad Institute Genomics Platform"/>
            <consortium name="The Broad Institute Genome Sequencing Center for Infectious Disease"/>
            <person name="Wu L."/>
            <person name="Ma J."/>
        </authorList>
    </citation>
    <scope>NUCLEOTIDE SEQUENCE [LARGE SCALE GENOMIC DNA]</scope>
    <source>
        <strain evidence="3">NBRC 110608</strain>
    </source>
</reference>
<proteinExistence type="predicted"/>
<accession>A0ABN6YL25</accession>
<feature type="transmembrane region" description="Helical" evidence="1">
    <location>
        <begin position="93"/>
        <end position="115"/>
    </location>
</feature>
<name>A0ABN6YL25_9MICO</name>
<keyword evidence="1" id="KW-0472">Membrane</keyword>